<evidence type="ECO:0000256" key="8">
    <source>
        <dbReference type="SAM" id="Coils"/>
    </source>
</evidence>
<dbReference type="Pfam" id="PF13677">
    <property type="entry name" value="MotB_plug"/>
    <property type="match status" value="1"/>
</dbReference>
<sequence length="408" mass="43263">MAKSNSVIIKKVKKVAGGHHGGAWKVAYADFVTAMMAFFLLLWLLNATTDAQKRGIADYFAPSLATKSLTSGAGGVLGGRTMTEPGSQVSTSAPPGVTTALNQPQDFDDEDNDDEPGKAPNDKDANANSSGYQNSDVAKDNPNDRANALKPNDAKAGQALLDPSKVDLAKVDVSKLDLSKLDLSKVDPSKMTQEQFEKLKTAREEAQFKQAEHELRQAIQQVPDLKQLQQNLVVERTEEGLRIQLVDQDKNSMFALGSTDMSDKAKELMSAVAQAIEKLPNKIAITGHTDSTPFVRPGNYSNWELSTDRANASRRALVAAGLPPDRIETVVGKADTEPMIKDNPNSPQNRRISIVVLRDNKPPAQAAAAGPAQAAPATPTSATPAPPTPAPPTSASATPASATSAAPK</sequence>
<keyword evidence="6 7" id="KW-0472">Membrane</keyword>
<dbReference type="PANTHER" id="PTHR30329:SF21">
    <property type="entry name" value="LIPOPROTEIN YIAD-RELATED"/>
    <property type="match status" value="1"/>
</dbReference>
<dbReference type="SUPFAM" id="SSF103088">
    <property type="entry name" value="OmpA-like"/>
    <property type="match status" value="1"/>
</dbReference>
<keyword evidence="13" id="KW-1185">Reference proteome</keyword>
<keyword evidence="5 10" id="KW-1133">Transmembrane helix</keyword>
<dbReference type="InterPro" id="IPR006665">
    <property type="entry name" value="OmpA-like"/>
</dbReference>
<feature type="coiled-coil region" evidence="8">
    <location>
        <begin position="201"/>
        <end position="228"/>
    </location>
</feature>
<evidence type="ECO:0000256" key="5">
    <source>
        <dbReference type="ARBA" id="ARBA00022989"/>
    </source>
</evidence>
<evidence type="ECO:0000256" key="4">
    <source>
        <dbReference type="ARBA" id="ARBA00022692"/>
    </source>
</evidence>
<evidence type="ECO:0000256" key="7">
    <source>
        <dbReference type="PROSITE-ProRule" id="PRU00473"/>
    </source>
</evidence>
<dbReference type="AlphaFoldDB" id="A0A8J2YZI3"/>
<feature type="compositionally biased region" description="Polar residues" evidence="9">
    <location>
        <begin position="126"/>
        <end position="136"/>
    </location>
</feature>
<dbReference type="Pfam" id="PF00691">
    <property type="entry name" value="OmpA"/>
    <property type="match status" value="1"/>
</dbReference>
<keyword evidence="8" id="KW-0175">Coiled coil</keyword>
<gene>
    <name evidence="12" type="ORF">GCM10011611_54190</name>
</gene>
<dbReference type="InterPro" id="IPR025713">
    <property type="entry name" value="MotB-like_N_dom"/>
</dbReference>
<dbReference type="GO" id="GO:0005886">
    <property type="term" value="C:plasma membrane"/>
    <property type="evidence" value="ECO:0007669"/>
    <property type="project" value="UniProtKB-SubCell"/>
</dbReference>
<comment type="subcellular location">
    <subcellularLocation>
        <location evidence="1">Cell membrane</location>
        <topology evidence="1">Single-pass membrane protein</topology>
    </subcellularLocation>
</comment>
<dbReference type="Proteomes" id="UP000646365">
    <property type="component" value="Unassembled WGS sequence"/>
</dbReference>
<feature type="compositionally biased region" description="Polar residues" evidence="9">
    <location>
        <begin position="84"/>
        <end position="93"/>
    </location>
</feature>
<feature type="region of interest" description="Disordered" evidence="9">
    <location>
        <begin position="358"/>
        <end position="408"/>
    </location>
</feature>
<evidence type="ECO:0000256" key="6">
    <source>
        <dbReference type="ARBA" id="ARBA00023136"/>
    </source>
</evidence>
<protein>
    <submittedName>
        <fullName evidence="12">Membrane protein</fullName>
    </submittedName>
</protein>
<dbReference type="RefSeq" id="WP_189051301.1">
    <property type="nucleotide sequence ID" value="NZ_BMJQ01000017.1"/>
</dbReference>
<feature type="compositionally biased region" description="Basic and acidic residues" evidence="9">
    <location>
        <begin position="115"/>
        <end position="125"/>
    </location>
</feature>
<evidence type="ECO:0000256" key="3">
    <source>
        <dbReference type="ARBA" id="ARBA00022475"/>
    </source>
</evidence>
<dbReference type="Gene3D" id="3.30.1330.60">
    <property type="entry name" value="OmpA-like domain"/>
    <property type="match status" value="1"/>
</dbReference>
<evidence type="ECO:0000256" key="9">
    <source>
        <dbReference type="SAM" id="MobiDB-lite"/>
    </source>
</evidence>
<accession>A0A8J2YZI3</accession>
<feature type="compositionally biased region" description="Low complexity" evidence="9">
    <location>
        <begin position="362"/>
        <end position="383"/>
    </location>
</feature>
<dbReference type="EMBL" id="BMJQ01000017">
    <property type="protein sequence ID" value="GGF40923.1"/>
    <property type="molecule type" value="Genomic_DNA"/>
</dbReference>
<evidence type="ECO:0000313" key="13">
    <source>
        <dbReference type="Proteomes" id="UP000646365"/>
    </source>
</evidence>
<reference evidence="12" key="1">
    <citation type="journal article" date="2014" name="Int. J. Syst. Evol. Microbiol.">
        <title>Complete genome sequence of Corynebacterium casei LMG S-19264T (=DSM 44701T), isolated from a smear-ripened cheese.</title>
        <authorList>
            <consortium name="US DOE Joint Genome Institute (JGI-PGF)"/>
            <person name="Walter F."/>
            <person name="Albersmeier A."/>
            <person name="Kalinowski J."/>
            <person name="Ruckert C."/>
        </authorList>
    </citation>
    <scope>NUCLEOTIDE SEQUENCE</scope>
    <source>
        <strain evidence="12">CGMCC 1.15725</strain>
    </source>
</reference>
<organism evidence="12 13">
    <name type="scientific">Aliidongia dinghuensis</name>
    <dbReference type="NCBI Taxonomy" id="1867774"/>
    <lineage>
        <taxon>Bacteria</taxon>
        <taxon>Pseudomonadati</taxon>
        <taxon>Pseudomonadota</taxon>
        <taxon>Alphaproteobacteria</taxon>
        <taxon>Rhodospirillales</taxon>
        <taxon>Dongiaceae</taxon>
        <taxon>Aliidongia</taxon>
    </lineage>
</organism>
<proteinExistence type="inferred from homology"/>
<feature type="domain" description="OmpA-like" evidence="11">
    <location>
        <begin position="241"/>
        <end position="360"/>
    </location>
</feature>
<evidence type="ECO:0000313" key="12">
    <source>
        <dbReference type="EMBL" id="GGF40923.1"/>
    </source>
</evidence>
<name>A0A8J2YZI3_9PROT</name>
<evidence type="ECO:0000259" key="11">
    <source>
        <dbReference type="PROSITE" id="PS51123"/>
    </source>
</evidence>
<evidence type="ECO:0000256" key="1">
    <source>
        <dbReference type="ARBA" id="ARBA00004162"/>
    </source>
</evidence>
<comment type="caution">
    <text evidence="12">The sequence shown here is derived from an EMBL/GenBank/DDBJ whole genome shotgun (WGS) entry which is preliminary data.</text>
</comment>
<keyword evidence="4 10" id="KW-0812">Transmembrane</keyword>
<feature type="compositionally biased region" description="Low complexity" evidence="9">
    <location>
        <begin position="393"/>
        <end position="408"/>
    </location>
</feature>
<feature type="transmembrane region" description="Helical" evidence="10">
    <location>
        <begin position="26"/>
        <end position="45"/>
    </location>
</feature>
<keyword evidence="3" id="KW-1003">Cell membrane</keyword>
<evidence type="ECO:0000256" key="10">
    <source>
        <dbReference type="SAM" id="Phobius"/>
    </source>
</evidence>
<evidence type="ECO:0000256" key="2">
    <source>
        <dbReference type="ARBA" id="ARBA00008914"/>
    </source>
</evidence>
<feature type="region of interest" description="Disordered" evidence="9">
    <location>
        <begin position="76"/>
        <end position="150"/>
    </location>
</feature>
<dbReference type="PROSITE" id="PS51123">
    <property type="entry name" value="OMPA_2"/>
    <property type="match status" value="1"/>
</dbReference>
<dbReference type="InterPro" id="IPR050330">
    <property type="entry name" value="Bact_OuterMem_StrucFunc"/>
</dbReference>
<comment type="similarity">
    <text evidence="2">Belongs to the MotB family.</text>
</comment>
<dbReference type="InterPro" id="IPR036737">
    <property type="entry name" value="OmpA-like_sf"/>
</dbReference>
<dbReference type="PANTHER" id="PTHR30329">
    <property type="entry name" value="STATOR ELEMENT OF FLAGELLAR MOTOR COMPLEX"/>
    <property type="match status" value="1"/>
</dbReference>
<dbReference type="CDD" id="cd07185">
    <property type="entry name" value="OmpA_C-like"/>
    <property type="match status" value="1"/>
</dbReference>
<reference evidence="12" key="2">
    <citation type="submission" date="2020-09" db="EMBL/GenBank/DDBJ databases">
        <authorList>
            <person name="Sun Q."/>
            <person name="Zhou Y."/>
        </authorList>
    </citation>
    <scope>NUCLEOTIDE SEQUENCE</scope>
    <source>
        <strain evidence="12">CGMCC 1.15725</strain>
    </source>
</reference>